<evidence type="ECO:0000256" key="5">
    <source>
        <dbReference type="ARBA" id="ARBA00023172"/>
    </source>
</evidence>
<dbReference type="Pfam" id="PF00077">
    <property type="entry name" value="RVP"/>
    <property type="match status" value="1"/>
</dbReference>
<evidence type="ECO:0000256" key="4">
    <source>
        <dbReference type="ARBA" id="ARBA00022918"/>
    </source>
</evidence>
<dbReference type="PANTHER" id="PTHR33332">
    <property type="entry name" value="REVERSE TRANSCRIPTASE DOMAIN-CONTAINING PROTEIN"/>
    <property type="match status" value="1"/>
</dbReference>
<dbReference type="EMBL" id="JAUNZN010000032">
    <property type="protein sequence ID" value="KAK4807103.1"/>
    <property type="molecule type" value="Genomic_DNA"/>
</dbReference>
<dbReference type="PROSITE" id="PS50878">
    <property type="entry name" value="RT_POL"/>
    <property type="match status" value="2"/>
</dbReference>
<comment type="similarity">
    <text evidence="1">Belongs to the beta type-B retroviral polymerase family. HERV class-II K(HML-2) pol subfamily.</text>
</comment>
<evidence type="ECO:0000313" key="9">
    <source>
        <dbReference type="Proteomes" id="UP001333110"/>
    </source>
</evidence>
<evidence type="ECO:0000256" key="2">
    <source>
        <dbReference type="ARBA" id="ARBA00012180"/>
    </source>
</evidence>
<dbReference type="GO" id="GO:0003964">
    <property type="term" value="F:RNA-directed DNA polymerase activity"/>
    <property type="evidence" value="ECO:0007669"/>
    <property type="project" value="UniProtKB-KW"/>
</dbReference>
<keyword evidence="9" id="KW-1185">Reference proteome</keyword>
<dbReference type="SUPFAM" id="SSF53098">
    <property type="entry name" value="Ribonuclease H-like"/>
    <property type="match status" value="1"/>
</dbReference>
<gene>
    <name evidence="8" type="ORF">QYF61_018444</name>
</gene>
<dbReference type="InterPro" id="IPR000477">
    <property type="entry name" value="RT_dom"/>
</dbReference>
<dbReference type="CDD" id="cd01650">
    <property type="entry name" value="RT_nLTR_like"/>
    <property type="match status" value="1"/>
</dbReference>
<dbReference type="Pfam" id="PF00075">
    <property type="entry name" value="RNase_H"/>
    <property type="match status" value="1"/>
</dbReference>
<dbReference type="Proteomes" id="UP001333110">
    <property type="component" value="Unassembled WGS sequence"/>
</dbReference>
<dbReference type="GO" id="GO:0004523">
    <property type="term" value="F:RNA-DNA hybrid ribonuclease activity"/>
    <property type="evidence" value="ECO:0007669"/>
    <property type="project" value="UniProtKB-EC"/>
</dbReference>
<dbReference type="Pfam" id="PF00078">
    <property type="entry name" value="RVT_1"/>
    <property type="match status" value="3"/>
</dbReference>
<comment type="caution">
    <text evidence="8">The sequence shown here is derived from an EMBL/GenBank/DDBJ whole genome shotgun (WGS) entry which is preliminary data.</text>
</comment>
<dbReference type="Gene3D" id="3.10.20.370">
    <property type="match status" value="1"/>
</dbReference>
<dbReference type="EC" id="3.1.26.4" evidence="2"/>
<keyword evidence="3" id="KW-0378">Hydrolase</keyword>
<dbReference type="Gene3D" id="3.30.420.10">
    <property type="entry name" value="Ribonuclease H-like superfamily/Ribonuclease H"/>
    <property type="match status" value="1"/>
</dbReference>
<feature type="domain" description="Reverse transcriptase" evidence="6">
    <location>
        <begin position="134"/>
        <end position="369"/>
    </location>
</feature>
<sequence>MVVHGFNGFWNVLFKSTWDEVRKAKSQMELNLARDVKGNKKGFYKYIGDKRKARENVGPLLNEAGDLVTQDMEKAEETWGKVWSKEDVPLVEEDQVREYLSKLDIHKSMGPDGMHPQVLRELADVVILFHQLCLLRQVPEDWRKVNVAPIFMKGKKEDPENYRPVSLTAIPGKVMEQLILGTISRHTKDEKIIRSSQHGFTKGKSCLTNLITFYDETTGLVDEGRAVDIVYLDFSKAFNTVSHKILIEKLLTYGLDEQTRVVISGTNSSWRPETSSVPQGSVLGPLLLNIFINDLDDGAECTLSKSDDDTKVGGVTDMPEGEGPQQAGVLCPVQERHGHTGESPMKGHKDDGLEHLTQEERLRELGLEEKAQGDLINVYKYLKGGYKEDGARLFSVVPSDRTRGNRHKLKERRFRLNIRTYFFTARVTEHWHRLPRELVESPSLEIFKSHLDKVLGNHPLHWYIGLSCATTVTTGAGKREVRPFFQPIKCGIGNRVITHKFLYIPDCPMPLLGRDLLSKLNAQIIFENGNIQVQIPEEKALEVQVLILQEEAQETPDPETIPEEILNAVDPTGQSRAAEPVNITLKPGARPVRRKQYPIKLEERKGLEPIIEKIMVYGLLQECQSEYNTPILPVKKPHSNEYRLVQDLRAVNQIVQDVHPVVANPYTLLTAIKETDQWFTVLDLKDAFFCIPLEFESQKIFAFEWENPKTGRKAQLPTIFGNQLAKELEDWQKENPEITLLQYVDDILLGIKILEDSVQYTIDLLNFLGAAVYKVSKKKAQIAQQTVTYLGFTITKGQRSLGPERKEAICQIPEPVSKRELRAFLGMAGWCHLWIINFGLIAKPLYEAVKGTGELLEWTPECQIAFFKLKEALMSAPALGLPNLEKPFELFVNERQHVALGVLVQKTGSWKRPVGYFSKQLDQVSRGWASCLRAVAATVLLIQEARKLTLGQRMMVQVPHAVTTVLEQKGGHWLSPSRMMKYQAMLLEQDDVELKVTTTLNPATLLPILLEKLAAHGLDGCTLRWVKNWLDGRDQRVVVNGVYSSWRPVTSGVPQGSVLGPVLFNIFINDLDEGIECTVSKFADDTKLCGSVDLLEGRKALQSVLDRLDRWAKVNCMRFNKAKCKVLHLGHSNPMQRYRLGEEWLESCQAEKDLGVLVDSHLNMSQQCAQVAKKANGILACIRNSVASRTREVIVPLYSALVRPHLEYCVQFWAPHYKRDIEVLEQVQRRATKLVKGLEQKSYEEWLRELGLFSLEKRRLRGDLIALYNYLKEGCREVGVGLFSQVTSDRTRGNGLKLCQGRFRLDIRKFFFTERVIKHWNRLPREVVESPSLEVFKGRLDEVLRDMVYASRTDLKDIPLDSAELNLFIDGSSQVINGVRRAGYAVIIGGEELDELEAKALPAYTSAQKSELIALIRALELAEGKTVNIWTGSKYVFGVVHAHGAIWKERGLLSSQGTPVKYGELIRKLLQVIKLPEQVAIMHCKAHEFGNTLEVIGYRRCGGVLPPIPPAPCTSSNHQWESSR</sequence>
<protein>
    <recommendedName>
        <fullName evidence="2">ribonuclease H</fullName>
        <ecNumber evidence="2">3.1.26.4</ecNumber>
    </recommendedName>
</protein>
<dbReference type="InterPro" id="IPR036397">
    <property type="entry name" value="RNaseH_sf"/>
</dbReference>
<dbReference type="PROSITE" id="PS50879">
    <property type="entry name" value="RNASE_H_1"/>
    <property type="match status" value="1"/>
</dbReference>
<dbReference type="Pfam" id="PF17919">
    <property type="entry name" value="RT_RNaseH_2"/>
    <property type="match status" value="1"/>
</dbReference>
<dbReference type="InterPro" id="IPR041577">
    <property type="entry name" value="RT_RNaseH_2"/>
</dbReference>
<feature type="domain" description="Reverse transcriptase" evidence="6">
    <location>
        <begin position="615"/>
        <end position="794"/>
    </location>
</feature>
<dbReference type="SUPFAM" id="SSF56672">
    <property type="entry name" value="DNA/RNA polymerases"/>
    <property type="match status" value="2"/>
</dbReference>
<dbReference type="InterPro" id="IPR002156">
    <property type="entry name" value="RNaseH_domain"/>
</dbReference>
<evidence type="ECO:0000313" key="8">
    <source>
        <dbReference type="EMBL" id="KAK4807103.1"/>
    </source>
</evidence>
<evidence type="ECO:0000256" key="3">
    <source>
        <dbReference type="ARBA" id="ARBA00022801"/>
    </source>
</evidence>
<keyword evidence="4" id="KW-0548">Nucleotidyltransferase</keyword>
<feature type="domain" description="RNase H type-1" evidence="7">
    <location>
        <begin position="1361"/>
        <end position="1510"/>
    </location>
</feature>
<dbReference type="InterPro" id="IPR018061">
    <property type="entry name" value="Retropepsins"/>
</dbReference>
<proteinExistence type="inferred from homology"/>
<dbReference type="GO" id="GO:0003676">
    <property type="term" value="F:nucleic acid binding"/>
    <property type="evidence" value="ECO:0007669"/>
    <property type="project" value="InterPro"/>
</dbReference>
<name>A0AAN7MBM9_MYCAM</name>
<evidence type="ECO:0000259" key="6">
    <source>
        <dbReference type="PROSITE" id="PS50878"/>
    </source>
</evidence>
<dbReference type="SUPFAM" id="SSF50630">
    <property type="entry name" value="Acid proteases"/>
    <property type="match status" value="1"/>
</dbReference>
<reference evidence="8 9" key="1">
    <citation type="journal article" date="2023" name="J. Hered.">
        <title>Chromosome-level genome of the wood stork (Mycteria americana) provides insight into avian chromosome evolution.</title>
        <authorList>
            <person name="Flamio R. Jr."/>
            <person name="Ramstad K.M."/>
        </authorList>
    </citation>
    <scope>NUCLEOTIDE SEQUENCE [LARGE SCALE GENOMIC DNA]</scope>
    <source>
        <strain evidence="8">JAX WOST 10</strain>
    </source>
</reference>
<dbReference type="Gene3D" id="2.40.70.10">
    <property type="entry name" value="Acid Proteases"/>
    <property type="match status" value="1"/>
</dbReference>
<organism evidence="8 9">
    <name type="scientific">Mycteria americana</name>
    <name type="common">Wood stork</name>
    <dbReference type="NCBI Taxonomy" id="33587"/>
    <lineage>
        <taxon>Eukaryota</taxon>
        <taxon>Metazoa</taxon>
        <taxon>Chordata</taxon>
        <taxon>Craniata</taxon>
        <taxon>Vertebrata</taxon>
        <taxon>Euteleostomi</taxon>
        <taxon>Archelosauria</taxon>
        <taxon>Archosauria</taxon>
        <taxon>Dinosauria</taxon>
        <taxon>Saurischia</taxon>
        <taxon>Theropoda</taxon>
        <taxon>Coelurosauria</taxon>
        <taxon>Aves</taxon>
        <taxon>Neognathae</taxon>
        <taxon>Neoaves</taxon>
        <taxon>Aequornithes</taxon>
        <taxon>Ciconiiformes</taxon>
        <taxon>Ciconiidae</taxon>
        <taxon>Mycteria</taxon>
    </lineage>
</organism>
<dbReference type="GO" id="GO:0006310">
    <property type="term" value="P:DNA recombination"/>
    <property type="evidence" value="ECO:0007669"/>
    <property type="project" value="UniProtKB-KW"/>
</dbReference>
<dbReference type="Gene3D" id="3.10.10.10">
    <property type="entry name" value="HIV Type 1 Reverse Transcriptase, subunit A, domain 1"/>
    <property type="match status" value="1"/>
</dbReference>
<evidence type="ECO:0000256" key="1">
    <source>
        <dbReference type="ARBA" id="ARBA00010879"/>
    </source>
</evidence>
<dbReference type="Gene3D" id="3.30.70.270">
    <property type="match status" value="2"/>
</dbReference>
<evidence type="ECO:0000259" key="7">
    <source>
        <dbReference type="PROSITE" id="PS50879"/>
    </source>
</evidence>
<keyword evidence="4" id="KW-0695">RNA-directed DNA polymerase</keyword>
<dbReference type="InterPro" id="IPR021109">
    <property type="entry name" value="Peptidase_aspartic_dom_sf"/>
</dbReference>
<dbReference type="InterPro" id="IPR043128">
    <property type="entry name" value="Rev_trsase/Diguanyl_cyclase"/>
</dbReference>
<dbReference type="InterPro" id="IPR012337">
    <property type="entry name" value="RNaseH-like_sf"/>
</dbReference>
<accession>A0AAN7MBM9</accession>
<keyword evidence="4" id="KW-0808">Transferase</keyword>
<dbReference type="InterPro" id="IPR043502">
    <property type="entry name" value="DNA/RNA_pol_sf"/>
</dbReference>
<dbReference type="CDD" id="cd09273">
    <property type="entry name" value="RNase_HI_RT_Bel"/>
    <property type="match status" value="1"/>
</dbReference>
<keyword evidence="5" id="KW-0233">DNA recombination</keyword>